<gene>
    <name evidence="2" type="ORF">O181_002991</name>
</gene>
<feature type="region of interest" description="Disordered" evidence="1">
    <location>
        <begin position="1"/>
        <end position="83"/>
    </location>
</feature>
<evidence type="ECO:0000313" key="3">
    <source>
        <dbReference type="Proteomes" id="UP000765509"/>
    </source>
</evidence>
<comment type="caution">
    <text evidence="2">The sequence shown here is derived from an EMBL/GenBank/DDBJ whole genome shotgun (WGS) entry which is preliminary data.</text>
</comment>
<dbReference type="EMBL" id="AVOT02000517">
    <property type="protein sequence ID" value="MBW0463276.1"/>
    <property type="molecule type" value="Genomic_DNA"/>
</dbReference>
<reference evidence="2" key="1">
    <citation type="submission" date="2021-03" db="EMBL/GenBank/DDBJ databases">
        <title>Draft genome sequence of rust myrtle Austropuccinia psidii MF-1, a brazilian biotype.</title>
        <authorList>
            <person name="Quecine M.C."/>
            <person name="Pachon D.M.R."/>
            <person name="Bonatelli M.L."/>
            <person name="Correr F.H."/>
            <person name="Franceschini L.M."/>
            <person name="Leite T.F."/>
            <person name="Margarido G.R.A."/>
            <person name="Almeida C.A."/>
            <person name="Ferrarezi J.A."/>
            <person name="Labate C.A."/>
        </authorList>
    </citation>
    <scope>NUCLEOTIDE SEQUENCE</scope>
    <source>
        <strain evidence="2">MF-1</strain>
    </source>
</reference>
<sequence>MSSVHLRNIGVPRNQPVDRTGVSRSKRPGSGQHDEWKDPQGDYSHTLIHLTTQQKPKNRGLDRYGSSTSAPPTPQRPVPMEHRKKRLKLTSRWVELGEGFHNICLR</sequence>
<evidence type="ECO:0000256" key="1">
    <source>
        <dbReference type="SAM" id="MobiDB-lite"/>
    </source>
</evidence>
<evidence type="ECO:0000313" key="2">
    <source>
        <dbReference type="EMBL" id="MBW0463276.1"/>
    </source>
</evidence>
<organism evidence="2 3">
    <name type="scientific">Austropuccinia psidii MF-1</name>
    <dbReference type="NCBI Taxonomy" id="1389203"/>
    <lineage>
        <taxon>Eukaryota</taxon>
        <taxon>Fungi</taxon>
        <taxon>Dikarya</taxon>
        <taxon>Basidiomycota</taxon>
        <taxon>Pucciniomycotina</taxon>
        <taxon>Pucciniomycetes</taxon>
        <taxon>Pucciniales</taxon>
        <taxon>Sphaerophragmiaceae</taxon>
        <taxon>Austropuccinia</taxon>
    </lineage>
</organism>
<protein>
    <submittedName>
        <fullName evidence="2">Uncharacterized protein</fullName>
    </submittedName>
</protein>
<accession>A0A9Q3BCY9</accession>
<name>A0A9Q3BCY9_9BASI</name>
<proteinExistence type="predicted"/>
<dbReference type="Proteomes" id="UP000765509">
    <property type="component" value="Unassembled WGS sequence"/>
</dbReference>
<keyword evidence="3" id="KW-1185">Reference proteome</keyword>
<dbReference type="AlphaFoldDB" id="A0A9Q3BCY9"/>